<proteinExistence type="predicted"/>
<dbReference type="EMBL" id="CM039434">
    <property type="protein sequence ID" value="KAI4323265.1"/>
    <property type="molecule type" value="Genomic_DNA"/>
</dbReference>
<protein>
    <submittedName>
        <fullName evidence="1">Uncharacterized protein</fullName>
    </submittedName>
</protein>
<name>A0ACB9MHG6_BAUVA</name>
<dbReference type="Proteomes" id="UP000828941">
    <property type="component" value="Chromosome 9"/>
</dbReference>
<keyword evidence="2" id="KW-1185">Reference proteome</keyword>
<comment type="caution">
    <text evidence="1">The sequence shown here is derived from an EMBL/GenBank/DDBJ whole genome shotgun (WGS) entry which is preliminary data.</text>
</comment>
<evidence type="ECO:0000313" key="2">
    <source>
        <dbReference type="Proteomes" id="UP000828941"/>
    </source>
</evidence>
<gene>
    <name evidence="1" type="ORF">L6164_022885</name>
</gene>
<reference evidence="1 2" key="1">
    <citation type="journal article" date="2022" name="DNA Res.">
        <title>Chromosomal-level genome assembly of the orchid tree Bauhinia variegata (Leguminosae; Cercidoideae) supports the allotetraploid origin hypothesis of Bauhinia.</title>
        <authorList>
            <person name="Zhong Y."/>
            <person name="Chen Y."/>
            <person name="Zheng D."/>
            <person name="Pang J."/>
            <person name="Liu Y."/>
            <person name="Luo S."/>
            <person name="Meng S."/>
            <person name="Qian L."/>
            <person name="Wei D."/>
            <person name="Dai S."/>
            <person name="Zhou R."/>
        </authorList>
    </citation>
    <scope>NUCLEOTIDE SEQUENCE [LARGE SCALE GENOMIC DNA]</scope>
    <source>
        <strain evidence="1">BV-YZ2020</strain>
    </source>
</reference>
<accession>A0ACB9MHG6</accession>
<organism evidence="1 2">
    <name type="scientific">Bauhinia variegata</name>
    <name type="common">Purple orchid tree</name>
    <name type="synonym">Phanera variegata</name>
    <dbReference type="NCBI Taxonomy" id="167791"/>
    <lineage>
        <taxon>Eukaryota</taxon>
        <taxon>Viridiplantae</taxon>
        <taxon>Streptophyta</taxon>
        <taxon>Embryophyta</taxon>
        <taxon>Tracheophyta</taxon>
        <taxon>Spermatophyta</taxon>
        <taxon>Magnoliopsida</taxon>
        <taxon>eudicotyledons</taxon>
        <taxon>Gunneridae</taxon>
        <taxon>Pentapetalae</taxon>
        <taxon>rosids</taxon>
        <taxon>fabids</taxon>
        <taxon>Fabales</taxon>
        <taxon>Fabaceae</taxon>
        <taxon>Cercidoideae</taxon>
        <taxon>Cercideae</taxon>
        <taxon>Bauhiniinae</taxon>
        <taxon>Bauhinia</taxon>
    </lineage>
</organism>
<evidence type="ECO:0000313" key="1">
    <source>
        <dbReference type="EMBL" id="KAI4323265.1"/>
    </source>
</evidence>
<sequence length="595" mass="68868">MLLSSPISFSICHFSNKSFNGAQQLKVDVRAGKRPNYLRLKCSTISEPWSSESAEVSNKSCLVNEIRKRVDAIKLMLGFMDEGVESISFSAYDTAWVALVEDVNVSGAPQFPSSLQWIINNQLPDGSWGDRRIFLAYDRLLCTLACVIALRFWNVHSETSNKGLKFFRENINKLEKENREHMTCGFETILPALLQMAQSLSIEVPDDFPYLKEICEKRDEKLSRIPWDMIHQVPTSLLFSLESVPGLEWRKLMKLQSPDGSFLFSPSSTAFAFIQTKDENCLTYLNNVVTKFNGGVPDFYPLDLFERMWAIDRLERLGISRYFQQEIKELMNYVHIFWTEKGIGWTRLLELPDVDDTAMGFRLLRLHGYQVSANVFENFKKGDKFFCMPGESSESVTAMYNLYRASQLQFPGEKVLEDAKNFTTKILTEKRASNQLLDKWIIAKGLAGEVSFALDIPWYMSLPRIETRFYLEQYAGEDDVWIAKTIYRLHKVSNNIYRELGKLDFNSCQALHRSEWERIQEWYSECGLEQFGLSRKKLLLEYFLAAASIFEPERSQERFAWVQTMALVETITSTYVDQKHKSAFLHEFIHSINEG</sequence>